<protein>
    <recommendedName>
        <fullName evidence="10">Fe2OG dioxygenase domain-containing protein</fullName>
    </recommendedName>
</protein>
<dbReference type="PROSITE" id="PS51471">
    <property type="entry name" value="FE2OG_OXY"/>
    <property type="match status" value="1"/>
</dbReference>
<comment type="subcellular location">
    <subcellularLocation>
        <location evidence="2">Cytoplasm</location>
    </subcellularLocation>
    <subcellularLocation>
        <location evidence="1">Nucleus</location>
    </subcellularLocation>
</comment>
<dbReference type="PANTHER" id="PTHR47991">
    <property type="entry name" value="OXOGLUTARATE/IRON-DEPENDENT DIOXYGENASE"/>
    <property type="match status" value="1"/>
</dbReference>
<dbReference type="InterPro" id="IPR050295">
    <property type="entry name" value="Plant_2OG-oxidoreductases"/>
</dbReference>
<evidence type="ECO:0000256" key="6">
    <source>
        <dbReference type="ARBA" id="ARBA00023004"/>
    </source>
</evidence>
<keyword evidence="9" id="KW-0560">Oxidoreductase</keyword>
<evidence type="ECO:0000256" key="4">
    <source>
        <dbReference type="ARBA" id="ARBA00022490"/>
    </source>
</evidence>
<sequence length="357" mass="40768">MKENGEIEIEISECSFISAMTLTLKSDENIPEKYILPPLQRPNPRLMDHPSTNLPLIDLSLLKDPLFRSQTINQIHTACNKLGFFQVVNHGIPISVMQDALDIAKEFFHLPSKEKMQFASANVREPVRYGTSMNHGTDKMFFWRDFIKHYANPISEWIQLWPSNPPTYREKMGSYAKAVHILQKQLMAIVLENLGLNANYLHDEIEKGSQAITVNCYPPCPKPDLTLGIPPHSDYGTLTILNQNQQGLQIMDKDRKWHSVPFIQGALTVQLGDQIEVMSNGRYKSTFHRATVNNKRNRLSIASLHSLPIEKKVGPAPQLVDEQYPIAYREGSFGEFLDHISKKCLSETRYIDTLRIL</sequence>
<keyword evidence="12" id="KW-1185">Reference proteome</keyword>
<evidence type="ECO:0000256" key="3">
    <source>
        <dbReference type="ARBA" id="ARBA00008056"/>
    </source>
</evidence>
<comment type="caution">
    <text evidence="11">The sequence shown here is derived from an EMBL/GenBank/DDBJ whole genome shotgun (WGS) entry which is preliminary data.</text>
</comment>
<dbReference type="GO" id="GO:0046872">
    <property type="term" value="F:metal ion binding"/>
    <property type="evidence" value="ECO:0007669"/>
    <property type="project" value="UniProtKB-KW"/>
</dbReference>
<dbReference type="Gramene" id="rna-gnl|WGS:NBSK|LSAT_4X39320_mrna">
    <property type="protein sequence ID" value="cds-PLY70808.1"/>
    <property type="gene ID" value="gene-LSAT_4X39320"/>
</dbReference>
<accession>A0A9R1VSC0</accession>
<dbReference type="FunFam" id="2.60.120.330:FF:000015">
    <property type="entry name" value="Protein DMR6-LIKE OXYGENASE 1"/>
    <property type="match status" value="1"/>
</dbReference>
<feature type="domain" description="Fe2OG dioxygenase" evidence="10">
    <location>
        <begin position="207"/>
        <end position="307"/>
    </location>
</feature>
<reference evidence="11 12" key="1">
    <citation type="journal article" date="2017" name="Nat. Commun.">
        <title>Genome assembly with in vitro proximity ligation data and whole-genome triplication in lettuce.</title>
        <authorList>
            <person name="Reyes-Chin-Wo S."/>
            <person name="Wang Z."/>
            <person name="Yang X."/>
            <person name="Kozik A."/>
            <person name="Arikit S."/>
            <person name="Song C."/>
            <person name="Xia L."/>
            <person name="Froenicke L."/>
            <person name="Lavelle D.O."/>
            <person name="Truco M.J."/>
            <person name="Xia R."/>
            <person name="Zhu S."/>
            <person name="Xu C."/>
            <person name="Xu H."/>
            <person name="Xu X."/>
            <person name="Cox K."/>
            <person name="Korf I."/>
            <person name="Meyers B.C."/>
            <person name="Michelmore R.W."/>
        </authorList>
    </citation>
    <scope>NUCLEOTIDE SEQUENCE [LARGE SCALE GENOMIC DNA]</scope>
    <source>
        <strain evidence="12">cv. Salinas</strain>
        <tissue evidence="11">Seedlings</tissue>
    </source>
</reference>
<evidence type="ECO:0000256" key="7">
    <source>
        <dbReference type="ARBA" id="ARBA00023242"/>
    </source>
</evidence>
<proteinExistence type="inferred from homology"/>
<name>A0A9R1VSC0_LACSA</name>
<dbReference type="Pfam" id="PF03171">
    <property type="entry name" value="2OG-FeII_Oxy"/>
    <property type="match status" value="1"/>
</dbReference>
<evidence type="ECO:0000256" key="9">
    <source>
        <dbReference type="RuleBase" id="RU003682"/>
    </source>
</evidence>
<keyword evidence="4" id="KW-0963">Cytoplasm</keyword>
<keyword evidence="5 9" id="KW-0479">Metal-binding</keyword>
<evidence type="ECO:0000256" key="2">
    <source>
        <dbReference type="ARBA" id="ARBA00004496"/>
    </source>
</evidence>
<dbReference type="AlphaFoldDB" id="A0A9R1VSC0"/>
<dbReference type="SUPFAM" id="SSF51197">
    <property type="entry name" value="Clavaminate synthase-like"/>
    <property type="match status" value="1"/>
</dbReference>
<dbReference type="Pfam" id="PF14226">
    <property type="entry name" value="DIOX_N"/>
    <property type="match status" value="1"/>
</dbReference>
<evidence type="ECO:0000256" key="1">
    <source>
        <dbReference type="ARBA" id="ARBA00004123"/>
    </source>
</evidence>
<keyword evidence="6 9" id="KW-0408">Iron</keyword>
<gene>
    <name evidence="11" type="ORF">LSAT_V11C400172720</name>
</gene>
<evidence type="ECO:0000259" key="10">
    <source>
        <dbReference type="PROSITE" id="PS51471"/>
    </source>
</evidence>
<dbReference type="GO" id="GO:0005737">
    <property type="term" value="C:cytoplasm"/>
    <property type="evidence" value="ECO:0007669"/>
    <property type="project" value="UniProtKB-SubCell"/>
</dbReference>
<dbReference type="Gene3D" id="2.60.120.330">
    <property type="entry name" value="B-lactam Antibiotic, Isopenicillin N Synthase, Chain"/>
    <property type="match status" value="1"/>
</dbReference>
<dbReference type="Proteomes" id="UP000235145">
    <property type="component" value="Unassembled WGS sequence"/>
</dbReference>
<comment type="function">
    <text evidence="8">Involved in the regulation of shoot development and salicylic acid (SA) homeostasis.</text>
</comment>
<dbReference type="InterPro" id="IPR005123">
    <property type="entry name" value="Oxoglu/Fe-dep_dioxygenase_dom"/>
</dbReference>
<dbReference type="InterPro" id="IPR026992">
    <property type="entry name" value="DIOX_N"/>
</dbReference>
<dbReference type="InterPro" id="IPR027443">
    <property type="entry name" value="IPNS-like_sf"/>
</dbReference>
<dbReference type="EMBL" id="NBSK02000004">
    <property type="protein sequence ID" value="KAJ0209711.1"/>
    <property type="molecule type" value="Genomic_DNA"/>
</dbReference>
<comment type="similarity">
    <text evidence="3 9">Belongs to the iron/ascorbate-dependent oxidoreductase family.</text>
</comment>
<evidence type="ECO:0000256" key="5">
    <source>
        <dbReference type="ARBA" id="ARBA00022723"/>
    </source>
</evidence>
<dbReference type="GO" id="GO:0016705">
    <property type="term" value="F:oxidoreductase activity, acting on paired donors, with incorporation or reduction of molecular oxygen"/>
    <property type="evidence" value="ECO:0007669"/>
    <property type="project" value="UniProtKB-ARBA"/>
</dbReference>
<evidence type="ECO:0000256" key="8">
    <source>
        <dbReference type="ARBA" id="ARBA00059922"/>
    </source>
</evidence>
<evidence type="ECO:0000313" key="11">
    <source>
        <dbReference type="EMBL" id="KAJ0209711.1"/>
    </source>
</evidence>
<organism evidence="11 12">
    <name type="scientific">Lactuca sativa</name>
    <name type="common">Garden lettuce</name>
    <dbReference type="NCBI Taxonomy" id="4236"/>
    <lineage>
        <taxon>Eukaryota</taxon>
        <taxon>Viridiplantae</taxon>
        <taxon>Streptophyta</taxon>
        <taxon>Embryophyta</taxon>
        <taxon>Tracheophyta</taxon>
        <taxon>Spermatophyta</taxon>
        <taxon>Magnoliopsida</taxon>
        <taxon>eudicotyledons</taxon>
        <taxon>Gunneridae</taxon>
        <taxon>Pentapetalae</taxon>
        <taxon>asterids</taxon>
        <taxon>campanulids</taxon>
        <taxon>Asterales</taxon>
        <taxon>Asteraceae</taxon>
        <taxon>Cichorioideae</taxon>
        <taxon>Cichorieae</taxon>
        <taxon>Lactucinae</taxon>
        <taxon>Lactuca</taxon>
    </lineage>
</organism>
<keyword evidence="7" id="KW-0539">Nucleus</keyword>
<dbReference type="InterPro" id="IPR044861">
    <property type="entry name" value="IPNS-like_FE2OG_OXY"/>
</dbReference>
<dbReference type="GO" id="GO:0005634">
    <property type="term" value="C:nucleus"/>
    <property type="evidence" value="ECO:0007669"/>
    <property type="project" value="UniProtKB-SubCell"/>
</dbReference>
<evidence type="ECO:0000313" key="12">
    <source>
        <dbReference type="Proteomes" id="UP000235145"/>
    </source>
</evidence>